<keyword evidence="1" id="KW-0812">Transmembrane</keyword>
<dbReference type="EMBL" id="FOQK01000017">
    <property type="protein sequence ID" value="SFI13921.1"/>
    <property type="molecule type" value="Genomic_DNA"/>
</dbReference>
<sequence>MNWLTGYGRTIRQYLATPKGRHDAKDYGRAILIILLTMLAGLALLASWEGGALLP</sequence>
<evidence type="ECO:0000313" key="3">
    <source>
        <dbReference type="Proteomes" id="UP000183639"/>
    </source>
</evidence>
<evidence type="ECO:0000313" key="2">
    <source>
        <dbReference type="EMBL" id="SFI13921.1"/>
    </source>
</evidence>
<proteinExistence type="predicted"/>
<gene>
    <name evidence="2" type="ORF">SAMN04487861_11715</name>
</gene>
<feature type="transmembrane region" description="Helical" evidence="1">
    <location>
        <begin position="27"/>
        <end position="48"/>
    </location>
</feature>
<keyword evidence="1" id="KW-0472">Membrane</keyword>
<dbReference type="Proteomes" id="UP000183639">
    <property type="component" value="Unassembled WGS sequence"/>
</dbReference>
<reference evidence="2 3" key="1">
    <citation type="submission" date="2016-10" db="EMBL/GenBank/DDBJ databases">
        <authorList>
            <person name="de Groot N.N."/>
        </authorList>
    </citation>
    <scope>NUCLEOTIDE SEQUENCE [LARGE SCALE GENOMIC DNA]</scope>
    <source>
        <strain evidence="2 3">Z108</strain>
    </source>
</reference>
<protein>
    <submittedName>
        <fullName evidence="2">Uncharacterized protein</fullName>
    </submittedName>
</protein>
<name>A0A1I3FSM3_SELRU</name>
<accession>A0A1I3FSM3</accession>
<keyword evidence="1" id="KW-1133">Transmembrane helix</keyword>
<organism evidence="2 3">
    <name type="scientific">Selenomonas ruminantium</name>
    <dbReference type="NCBI Taxonomy" id="971"/>
    <lineage>
        <taxon>Bacteria</taxon>
        <taxon>Bacillati</taxon>
        <taxon>Bacillota</taxon>
        <taxon>Negativicutes</taxon>
        <taxon>Selenomonadales</taxon>
        <taxon>Selenomonadaceae</taxon>
        <taxon>Selenomonas</taxon>
    </lineage>
</organism>
<dbReference type="RefSeq" id="WP_177207194.1">
    <property type="nucleotide sequence ID" value="NZ_FOQK01000017.1"/>
</dbReference>
<dbReference type="AlphaFoldDB" id="A0A1I3FSM3"/>
<evidence type="ECO:0000256" key="1">
    <source>
        <dbReference type="SAM" id="Phobius"/>
    </source>
</evidence>